<dbReference type="CDD" id="cd20544">
    <property type="entry name" value="CYCLIN_AtCycD-like_rpt2"/>
    <property type="match status" value="1"/>
</dbReference>
<dbReference type="InterPro" id="IPR004367">
    <property type="entry name" value="Cyclin_C-dom"/>
</dbReference>
<dbReference type="RefSeq" id="XP_016505962.1">
    <property type="nucleotide sequence ID" value="XM_016650476.1"/>
</dbReference>
<dbReference type="PANTHER" id="PTHR10177">
    <property type="entry name" value="CYCLINS"/>
    <property type="match status" value="1"/>
</dbReference>
<dbReference type="Proteomes" id="UP000790787">
    <property type="component" value="Chromosome 17"/>
</dbReference>
<dbReference type="Pfam" id="PF02984">
    <property type="entry name" value="Cyclin_C"/>
    <property type="match status" value="1"/>
</dbReference>
<dbReference type="Gene3D" id="1.10.472.10">
    <property type="entry name" value="Cyclin-like"/>
    <property type="match status" value="2"/>
</dbReference>
<reference evidence="8" key="1">
    <citation type="journal article" date="2014" name="Nat. Commun.">
        <title>The tobacco genome sequence and its comparison with those of tomato and potato.</title>
        <authorList>
            <person name="Sierro N."/>
            <person name="Battey J.N."/>
            <person name="Ouadi S."/>
            <person name="Bakaher N."/>
            <person name="Bovet L."/>
            <person name="Willig A."/>
            <person name="Goepfert S."/>
            <person name="Peitsch M.C."/>
            <person name="Ivanov N.V."/>
        </authorList>
    </citation>
    <scope>NUCLEOTIDE SEQUENCE [LARGE SCALE GENOMIC DNA]</scope>
</reference>
<reference evidence="9" key="2">
    <citation type="submission" date="2025-08" db="UniProtKB">
        <authorList>
            <consortium name="RefSeq"/>
        </authorList>
    </citation>
    <scope>IDENTIFICATION</scope>
    <source>
        <tissue evidence="9">Leaf</tissue>
    </source>
</reference>
<keyword evidence="2" id="KW-0132">Cell division</keyword>
<evidence type="ECO:0000256" key="1">
    <source>
        <dbReference type="ARBA" id="ARBA00009065"/>
    </source>
</evidence>
<dbReference type="GO" id="GO:0000307">
    <property type="term" value="C:cyclin-dependent protein kinase holoenzyme complex"/>
    <property type="evidence" value="ECO:0000318"/>
    <property type="project" value="GO_Central"/>
</dbReference>
<feature type="domain" description="Cyclin-like" evidence="6">
    <location>
        <begin position="64"/>
        <end position="150"/>
    </location>
</feature>
<dbReference type="AlphaFoldDB" id="A0A1S4CXU9"/>
<dbReference type="KEGG" id="nta:107823770"/>
<evidence type="ECO:0000259" key="7">
    <source>
        <dbReference type="SMART" id="SM01332"/>
    </source>
</evidence>
<evidence type="ECO:0000259" key="6">
    <source>
        <dbReference type="SMART" id="SM00385"/>
    </source>
</evidence>
<dbReference type="GO" id="GO:0051301">
    <property type="term" value="P:cell division"/>
    <property type="evidence" value="ECO:0007669"/>
    <property type="project" value="UniProtKB-KW"/>
</dbReference>
<dbReference type="SUPFAM" id="SSF47954">
    <property type="entry name" value="Cyclin-like"/>
    <property type="match status" value="2"/>
</dbReference>
<dbReference type="Pfam" id="PF00134">
    <property type="entry name" value="Cyclin_N"/>
    <property type="match status" value="1"/>
</dbReference>
<dbReference type="InterPro" id="IPR039361">
    <property type="entry name" value="Cyclin"/>
</dbReference>
<dbReference type="FunFam" id="1.10.472.10:FF:000060">
    <property type="entry name" value="D6-type cyclin"/>
    <property type="match status" value="1"/>
</dbReference>
<keyword evidence="8" id="KW-1185">Reference proteome</keyword>
<gene>
    <name evidence="9" type="primary">LOC107823770</name>
</gene>
<dbReference type="GeneID" id="107823770"/>
<evidence type="ECO:0000256" key="3">
    <source>
        <dbReference type="ARBA" id="ARBA00023127"/>
    </source>
</evidence>
<protein>
    <submittedName>
        <fullName evidence="9">Cyclin-D6-1</fullName>
    </submittedName>
</protein>
<dbReference type="InterPro" id="IPR036915">
    <property type="entry name" value="Cyclin-like_sf"/>
</dbReference>
<dbReference type="OrthoDB" id="306099at2759"/>
<dbReference type="GO" id="GO:0005737">
    <property type="term" value="C:cytoplasm"/>
    <property type="evidence" value="ECO:0000318"/>
    <property type="project" value="GO_Central"/>
</dbReference>
<organism evidence="8 9">
    <name type="scientific">Nicotiana tabacum</name>
    <name type="common">Common tobacco</name>
    <dbReference type="NCBI Taxonomy" id="4097"/>
    <lineage>
        <taxon>Eukaryota</taxon>
        <taxon>Viridiplantae</taxon>
        <taxon>Streptophyta</taxon>
        <taxon>Embryophyta</taxon>
        <taxon>Tracheophyta</taxon>
        <taxon>Spermatophyta</taxon>
        <taxon>Magnoliopsida</taxon>
        <taxon>eudicotyledons</taxon>
        <taxon>Gunneridae</taxon>
        <taxon>Pentapetalae</taxon>
        <taxon>asterids</taxon>
        <taxon>lamiids</taxon>
        <taxon>Solanales</taxon>
        <taxon>Solanaceae</taxon>
        <taxon>Nicotianoideae</taxon>
        <taxon>Nicotianeae</taxon>
        <taxon>Nicotiana</taxon>
    </lineage>
</organism>
<dbReference type="OMA" id="CNIDRYT"/>
<keyword evidence="4" id="KW-0131">Cell cycle</keyword>
<keyword evidence="3 5" id="KW-0195">Cyclin</keyword>
<evidence type="ECO:0000313" key="8">
    <source>
        <dbReference type="Proteomes" id="UP000790787"/>
    </source>
</evidence>
<sequence length="312" mass="35750">MLLNFNGLTKGKMEFDLENPLTGFEEHHFNAVSALFASESDHMPSFLAFKSTDVRFCLRRHSLSLISQTQSAYKFDRYMAYLAVNYIDRFLSEQVVTENRPWIVRILVIASLSLAAKMTNFNLSLSDIQRDVGVIFDAQSIPRMESLILTTLEWRLRSITPFSFLHFCMSLFQLGDSSLTQPLKRRASDIIFSTQYETKLFEYKPSIIAASALLCAADELIPLRFSSFLAATSECQYLTKEELMNALAVIREMLIEGRESTVDTLTPKSVLECECTTSECEKPTNLDGDSMKRRKLNDFRDETFRISHIQRC</sequence>
<accession>A0A1S4CXU9</accession>
<dbReference type="GO" id="GO:0016538">
    <property type="term" value="F:cyclin-dependent protein serine/threonine kinase regulator activity"/>
    <property type="evidence" value="ECO:0000318"/>
    <property type="project" value="GO_Central"/>
</dbReference>
<dbReference type="InterPro" id="IPR013763">
    <property type="entry name" value="Cyclin-like_dom"/>
</dbReference>
<feature type="domain" description="Cyclin C-terminal" evidence="7">
    <location>
        <begin position="159"/>
        <end position="283"/>
    </location>
</feature>
<dbReference type="SMART" id="SM00385">
    <property type="entry name" value="CYCLIN"/>
    <property type="match status" value="1"/>
</dbReference>
<dbReference type="GO" id="GO:0005634">
    <property type="term" value="C:nucleus"/>
    <property type="evidence" value="ECO:0000318"/>
    <property type="project" value="GO_Central"/>
</dbReference>
<dbReference type="RefSeq" id="XP_016505962.1">
    <property type="nucleotide sequence ID" value="XM_016650476.2"/>
</dbReference>
<dbReference type="SMART" id="SM01332">
    <property type="entry name" value="Cyclin_C"/>
    <property type="match status" value="1"/>
</dbReference>
<proteinExistence type="inferred from homology"/>
<dbReference type="STRING" id="4097.A0A1S4CXU9"/>
<dbReference type="GO" id="GO:0000082">
    <property type="term" value="P:G1/S transition of mitotic cell cycle"/>
    <property type="evidence" value="ECO:0000318"/>
    <property type="project" value="GO_Central"/>
</dbReference>
<evidence type="ECO:0000256" key="5">
    <source>
        <dbReference type="RuleBase" id="RU000383"/>
    </source>
</evidence>
<dbReference type="FunFam" id="1.10.472.10:FF:000040">
    <property type="entry name" value="D6-type cyclin"/>
    <property type="match status" value="1"/>
</dbReference>
<name>A0A1S4CXU9_TOBAC</name>
<dbReference type="PaxDb" id="4097-A0A1S4CXU9"/>
<evidence type="ECO:0000256" key="4">
    <source>
        <dbReference type="ARBA" id="ARBA00023306"/>
    </source>
</evidence>
<dbReference type="InterPro" id="IPR006671">
    <property type="entry name" value="Cyclin_N"/>
</dbReference>
<evidence type="ECO:0000256" key="2">
    <source>
        <dbReference type="ARBA" id="ARBA00022618"/>
    </source>
</evidence>
<comment type="similarity">
    <text evidence="1">Belongs to the cyclin family. Cyclin D subfamily.</text>
</comment>
<evidence type="ECO:0000313" key="9">
    <source>
        <dbReference type="RefSeq" id="XP_016505962.1"/>
    </source>
</evidence>